<evidence type="ECO:0000313" key="3">
    <source>
        <dbReference type="Proteomes" id="UP000024900"/>
    </source>
</evidence>
<sequence>MKHVSSTCSEQIATRRRSAGRRRTALFLVRAREEKFMKSVATTKVVIFFPFRSGAEAVCAVQRDIIVAIGAVTT</sequence>
<name>A0A837CIJ8_9BRAD</name>
<proteinExistence type="predicted"/>
<feature type="compositionally biased region" description="Polar residues" evidence="1">
    <location>
        <begin position="1"/>
        <end position="12"/>
    </location>
</feature>
<accession>A0A837CIJ8</accession>
<reference evidence="2 3" key="1">
    <citation type="journal article" date="2014" name="BMC Genomics">
        <title>Comparative genomics of Bradyrhizobium japonicum CPAC 15 and Bradyrhizobium diazoefficiens CPAC 7: elite model strains for understanding symbiotic performance with soybean.</title>
        <authorList>
            <person name="Siqueira A.F."/>
            <person name="Ormeno-Orrillo E."/>
            <person name="Souza R.C."/>
            <person name="Rodrigues E.P."/>
            <person name="Almeida L.G."/>
            <person name="Barcellos F.G."/>
            <person name="Batista J.S."/>
            <person name="Nakatami A.S."/>
            <person name="Martinez-Romero E."/>
            <person name="Vasconcelos A.T."/>
            <person name="Hungria M."/>
        </authorList>
    </citation>
    <scope>NUCLEOTIDE SEQUENCE [LARGE SCALE GENOMIC DNA]</scope>
    <source>
        <strain evidence="2 3">SEMIA 5080</strain>
    </source>
</reference>
<dbReference type="AlphaFoldDB" id="A0A837CIJ8"/>
<feature type="region of interest" description="Disordered" evidence="1">
    <location>
        <begin position="1"/>
        <end position="20"/>
    </location>
</feature>
<organism evidence="2 3">
    <name type="scientific">Bradyrhizobium diazoefficiens SEMIA 5080</name>
    <dbReference type="NCBI Taxonomy" id="754504"/>
    <lineage>
        <taxon>Bacteria</taxon>
        <taxon>Pseudomonadati</taxon>
        <taxon>Pseudomonadota</taxon>
        <taxon>Alphaproteobacteria</taxon>
        <taxon>Hyphomicrobiales</taxon>
        <taxon>Nitrobacteraceae</taxon>
        <taxon>Bradyrhizobium</taxon>
    </lineage>
</organism>
<dbReference type="Proteomes" id="UP000024900">
    <property type="component" value="Unassembled WGS sequence"/>
</dbReference>
<evidence type="ECO:0000256" key="1">
    <source>
        <dbReference type="SAM" id="MobiDB-lite"/>
    </source>
</evidence>
<evidence type="ECO:0000313" key="2">
    <source>
        <dbReference type="EMBL" id="KGJ69144.1"/>
    </source>
</evidence>
<gene>
    <name evidence="2" type="ORF">BJA5080_05094</name>
</gene>
<comment type="caution">
    <text evidence="2">The sequence shown here is derived from an EMBL/GenBank/DDBJ whole genome shotgun (WGS) entry which is preliminary data.</text>
</comment>
<protein>
    <submittedName>
        <fullName evidence="2">Uncharacterized protein</fullName>
    </submittedName>
</protein>
<dbReference type="EMBL" id="ADOU02000004">
    <property type="protein sequence ID" value="KGJ69144.1"/>
    <property type="molecule type" value="Genomic_DNA"/>
</dbReference>